<dbReference type="SUPFAM" id="SSF56322">
    <property type="entry name" value="ADC synthase"/>
    <property type="match status" value="2"/>
</dbReference>
<dbReference type="PANTHER" id="PTHR11236:SF18">
    <property type="entry name" value="AMINODEOXYCHORISMATE SYNTHASE"/>
    <property type="match status" value="1"/>
</dbReference>
<evidence type="ECO:0000313" key="4">
    <source>
        <dbReference type="Proteomes" id="UP000187455"/>
    </source>
</evidence>
<protein>
    <submittedName>
        <fullName evidence="3">Putative aminodeoxychorismate synthase, chloroplastic</fullName>
    </submittedName>
</protein>
<dbReference type="GO" id="GO:0008153">
    <property type="term" value="P:4-aminobenzoate biosynthetic process"/>
    <property type="evidence" value="ECO:0007669"/>
    <property type="project" value="TreeGrafter"/>
</dbReference>
<organism evidence="3 4">
    <name type="scientific">Smittium mucronatum</name>
    <dbReference type="NCBI Taxonomy" id="133383"/>
    <lineage>
        <taxon>Eukaryota</taxon>
        <taxon>Fungi</taxon>
        <taxon>Fungi incertae sedis</taxon>
        <taxon>Zoopagomycota</taxon>
        <taxon>Kickxellomycotina</taxon>
        <taxon>Harpellomycetes</taxon>
        <taxon>Harpellales</taxon>
        <taxon>Legeriomycetaceae</taxon>
        <taxon>Smittium</taxon>
    </lineage>
</organism>
<sequence length="848" mass="95160">MQVVKSKYAIHGQTSELYITEDIASSRQKDSNKISYGLFHGVPQNTKVVRYHSLVIDPKSMQRNIEYALGDELEVIAWSKGNVEVMDENNVRSSIDDREIMAIKHKISPIYGVQFHPEVITADYILSKVPNVLMDTYDYLCSQAIKSLKYQDKEFDAVSQYSILFDRQDHTENLSSLQNAPKFVIYEERIPLHKFSNIRSFQIDQISKLVFLKLYKNDPTAFILDNSKENLTGSSSSIIGSLMSPGRKGSIIKYKREDPKTADIITSHTISEIDLESHDLDSAKVSFFDFAQDNLIDPLCENVTILPFKDSIDCLEPSFDDEMKYTKESLNFHKDVEKPEFRCGWVGYFGYEMSSESDIVNKRFDHPNINIENSKTPDSMLSLSTQSIVVHKDDSGELNIYLYSLCVINGHPSNNASSLLFTDGNCDFPNPQIAHSWIKKVSEIINNKEFFENTLKDSSTAISNSIGKSVEIKVTSNMSKSEYIDKINLAKEFIKMGESYQLCLTNAFYIDVQNCSKDISKQQMSYTSYQFMRRLYFEYLRAYNPAPMGAFLYYPDSGTGGVELGLLSCSPEKFLGIKYKGNSKWVAQMKPIKGTIKKLVNGTKACIAHNPLEYAQIKAKFKGDVEFIALEAQLSSRPADDIDCLKCASIIDFLNAKARDDLTSDVKEFAENLMIVDLVRHDMATGVFSSIAGKMNPSVKKLINLESFASVYQLVSTIESAIDLPKTGERECPRVLKTMANCFPPGSMTGTPKIKSVELLSTELECGFASNCLDGRGVYSGCIGYISAYKAQMNWSVVIRTVVSRKQSGGSDMSSRFEIGAGGAITILSDPESEWSEVLTKFDSMFNG</sequence>
<feature type="domain" description="Glutamine amidotransferase" evidence="1">
    <location>
        <begin position="3"/>
        <end position="121"/>
    </location>
</feature>
<evidence type="ECO:0000313" key="3">
    <source>
        <dbReference type="EMBL" id="OLY80743.1"/>
    </source>
</evidence>
<dbReference type="Pfam" id="PF00117">
    <property type="entry name" value="GATase"/>
    <property type="match status" value="1"/>
</dbReference>
<dbReference type="Proteomes" id="UP000187455">
    <property type="component" value="Unassembled WGS sequence"/>
</dbReference>
<dbReference type="GO" id="GO:0046820">
    <property type="term" value="F:4-amino-4-deoxychorismate synthase activity"/>
    <property type="evidence" value="ECO:0007669"/>
    <property type="project" value="TreeGrafter"/>
</dbReference>
<comment type="caution">
    <text evidence="3">The sequence shown here is derived from an EMBL/GenBank/DDBJ whole genome shotgun (WGS) entry which is preliminary data.</text>
</comment>
<dbReference type="InterPro" id="IPR015890">
    <property type="entry name" value="Chorismate_C"/>
</dbReference>
<feature type="domain" description="Chorismate-utilising enzyme C-terminal" evidence="2">
    <location>
        <begin position="480"/>
        <end position="841"/>
    </location>
</feature>
<dbReference type="Gene3D" id="3.60.120.10">
    <property type="entry name" value="Anthranilate synthase"/>
    <property type="match status" value="1"/>
</dbReference>
<reference evidence="3 4" key="1">
    <citation type="journal article" date="2016" name="Mol. Biol. Evol.">
        <title>Genome-Wide Survey of Gut Fungi (Harpellales) Reveals the First Horizontally Transferred Ubiquitin Gene from a Mosquito Host.</title>
        <authorList>
            <person name="Wang Y."/>
            <person name="White M.M."/>
            <person name="Kvist S."/>
            <person name="Moncalvo J.M."/>
        </authorList>
    </citation>
    <scope>NUCLEOTIDE SEQUENCE [LARGE SCALE GENOMIC DNA]</scope>
    <source>
        <strain evidence="3 4">ALG-7-W6</strain>
    </source>
</reference>
<dbReference type="PANTHER" id="PTHR11236">
    <property type="entry name" value="AMINOBENZOATE/ANTHRANILATE SYNTHASE"/>
    <property type="match status" value="1"/>
</dbReference>
<dbReference type="InterPro" id="IPR005801">
    <property type="entry name" value="ADC_synthase"/>
</dbReference>
<dbReference type="InterPro" id="IPR029062">
    <property type="entry name" value="Class_I_gatase-like"/>
</dbReference>
<evidence type="ECO:0000259" key="2">
    <source>
        <dbReference type="Pfam" id="PF00425"/>
    </source>
</evidence>
<keyword evidence="4" id="KW-1185">Reference proteome</keyword>
<dbReference type="STRING" id="133383.A0A1R0GV17"/>
<dbReference type="PROSITE" id="PS51273">
    <property type="entry name" value="GATASE_TYPE_1"/>
    <property type="match status" value="1"/>
</dbReference>
<dbReference type="EMBL" id="LSSL01003183">
    <property type="protein sequence ID" value="OLY80743.1"/>
    <property type="molecule type" value="Genomic_DNA"/>
</dbReference>
<dbReference type="Pfam" id="PF00425">
    <property type="entry name" value="Chorismate_bind"/>
    <property type="match status" value="1"/>
</dbReference>
<gene>
    <name evidence="3" type="ORF">AYI68_g5156</name>
</gene>
<proteinExistence type="predicted"/>
<dbReference type="InterPro" id="IPR019999">
    <property type="entry name" value="Anth_synth_I-like"/>
</dbReference>
<name>A0A1R0GV17_9FUNG</name>
<dbReference type="GO" id="GO:0000162">
    <property type="term" value="P:L-tryptophan biosynthetic process"/>
    <property type="evidence" value="ECO:0007669"/>
    <property type="project" value="TreeGrafter"/>
</dbReference>
<dbReference type="OrthoDB" id="64220at2759"/>
<accession>A0A1R0GV17</accession>
<dbReference type="InterPro" id="IPR017926">
    <property type="entry name" value="GATASE"/>
</dbReference>
<evidence type="ECO:0000259" key="1">
    <source>
        <dbReference type="Pfam" id="PF00117"/>
    </source>
</evidence>
<dbReference type="GO" id="GO:0005737">
    <property type="term" value="C:cytoplasm"/>
    <property type="evidence" value="ECO:0007669"/>
    <property type="project" value="TreeGrafter"/>
</dbReference>
<dbReference type="Gene3D" id="3.40.50.880">
    <property type="match status" value="1"/>
</dbReference>
<dbReference type="SUPFAM" id="SSF52317">
    <property type="entry name" value="Class I glutamine amidotransferase-like"/>
    <property type="match status" value="1"/>
</dbReference>
<dbReference type="AlphaFoldDB" id="A0A1R0GV17"/>